<dbReference type="RefSeq" id="XP_012185742.1">
    <property type="nucleotide sequence ID" value="XM_012330352.1"/>
</dbReference>
<dbReference type="STRING" id="599839.J4H5B7"/>
<reference evidence="1 2" key="1">
    <citation type="journal article" date="2012" name="Appl. Environ. Microbiol.">
        <title>Short-read sequencing for genomic analysis of the brown rot fungus Fibroporia radiculosa.</title>
        <authorList>
            <person name="Tang J.D."/>
            <person name="Perkins A.D."/>
            <person name="Sonstegard T.S."/>
            <person name="Schroeder S.G."/>
            <person name="Burgess S.C."/>
            <person name="Diehl S.V."/>
        </authorList>
    </citation>
    <scope>NUCLEOTIDE SEQUENCE [LARGE SCALE GENOMIC DNA]</scope>
    <source>
        <strain evidence="1 2">TFFH 294</strain>
    </source>
</reference>
<dbReference type="Proteomes" id="UP000006352">
    <property type="component" value="Unassembled WGS sequence"/>
</dbReference>
<dbReference type="InParanoid" id="J4H5B7"/>
<evidence type="ECO:0000313" key="2">
    <source>
        <dbReference type="Proteomes" id="UP000006352"/>
    </source>
</evidence>
<keyword evidence="2" id="KW-1185">Reference proteome</keyword>
<protein>
    <recommendedName>
        <fullName evidence="3">Reverse transcriptase domain-containing protein</fullName>
    </recommendedName>
</protein>
<dbReference type="InterPro" id="IPR043502">
    <property type="entry name" value="DNA/RNA_pol_sf"/>
</dbReference>
<sequence length="117" mass="13457">MASLFFFVNKKSGDLRSCQDYRKLNDATIKNAYPIPHVEYLSDHFASAKPTIFTKLDLHARYNNGLFEPTVMFFGMTNSLATFQAMMDGVFVDLLLEGWLVIYFDNILIYSTDPTEH</sequence>
<evidence type="ECO:0000313" key="1">
    <source>
        <dbReference type="EMBL" id="CCM06459.1"/>
    </source>
</evidence>
<dbReference type="GeneID" id="24101359"/>
<dbReference type="InterPro" id="IPR053134">
    <property type="entry name" value="RNA-dir_DNA_polymerase"/>
</dbReference>
<dbReference type="Gene3D" id="3.10.10.10">
    <property type="entry name" value="HIV Type 1 Reverse Transcriptase, subunit A, domain 1"/>
    <property type="match status" value="2"/>
</dbReference>
<dbReference type="Gene3D" id="3.30.70.270">
    <property type="match status" value="2"/>
</dbReference>
<accession>J4H5B7</accession>
<proteinExistence type="predicted"/>
<dbReference type="InterPro" id="IPR043128">
    <property type="entry name" value="Rev_trsase/Diguanyl_cyclase"/>
</dbReference>
<organism evidence="1 2">
    <name type="scientific">Fibroporia radiculosa</name>
    <dbReference type="NCBI Taxonomy" id="599839"/>
    <lineage>
        <taxon>Eukaryota</taxon>
        <taxon>Fungi</taxon>
        <taxon>Dikarya</taxon>
        <taxon>Basidiomycota</taxon>
        <taxon>Agaricomycotina</taxon>
        <taxon>Agaricomycetes</taxon>
        <taxon>Polyporales</taxon>
        <taxon>Fibroporiaceae</taxon>
        <taxon>Fibroporia</taxon>
    </lineage>
</organism>
<dbReference type="EMBL" id="HE797341">
    <property type="protein sequence ID" value="CCM06459.1"/>
    <property type="molecule type" value="Genomic_DNA"/>
</dbReference>
<dbReference type="AlphaFoldDB" id="J4H5B7"/>
<gene>
    <name evidence="1" type="ORF">FIBRA_08723</name>
</gene>
<dbReference type="HOGENOM" id="CLU_000384_42_10_1"/>
<dbReference type="PANTHER" id="PTHR24559:SF444">
    <property type="entry name" value="REVERSE TRANSCRIPTASE DOMAIN-CONTAINING PROTEIN"/>
    <property type="match status" value="1"/>
</dbReference>
<dbReference type="OrthoDB" id="2793474at2759"/>
<dbReference type="SUPFAM" id="SSF56672">
    <property type="entry name" value="DNA/RNA polymerases"/>
    <property type="match status" value="1"/>
</dbReference>
<dbReference type="CDD" id="cd01647">
    <property type="entry name" value="RT_LTR"/>
    <property type="match status" value="1"/>
</dbReference>
<evidence type="ECO:0008006" key="3">
    <source>
        <dbReference type="Google" id="ProtNLM"/>
    </source>
</evidence>
<dbReference type="PANTHER" id="PTHR24559">
    <property type="entry name" value="TRANSPOSON TY3-I GAG-POL POLYPROTEIN"/>
    <property type="match status" value="1"/>
</dbReference>
<name>J4H5B7_9APHY</name>